<sequence>MAKRKRRVFTPEFKADAVRLCKSGDRTIAQVANDLDLTETALRAWVKRADAQAPKSATSNELTTPEREELAELRRKVKRLEMERENLKKSSNILREGEHVKFAFIDVEKTFWPIQVLCFVLGVSRSGYYAWKARPKSKARTSDEKLATQIEASHKRSRGTYGSPRVHRELRARGICVARKRVERLMRQHGIAAKRKRRFRRTTDSKHAHPVAANLLERRFDVDLPNTAWVTDVTYVWTLEGWLYLAAILDLYSRRVVGWATSETNDRELALQALRSAVNSRKPPTGLLHHSDRGSPYASADYRAGLERHGFVASMSRKGDCWDNAVAESFFATIKGELIDHENYVTRACAIASIADYIDNFYNPVRRHSSIGYVSPIEFELILLQSNKLSA</sequence>
<keyword evidence="1" id="KW-0175">Coiled coil</keyword>
<dbReference type="SUPFAM" id="SSF53098">
    <property type="entry name" value="Ribonuclease H-like"/>
    <property type="match status" value="1"/>
</dbReference>
<dbReference type="InterPro" id="IPR009057">
    <property type="entry name" value="Homeodomain-like_sf"/>
</dbReference>
<feature type="domain" description="Integrase catalytic" evidence="2">
    <location>
        <begin position="221"/>
        <end position="384"/>
    </location>
</feature>
<dbReference type="InterPro" id="IPR002514">
    <property type="entry name" value="Transposase_8"/>
</dbReference>
<organism evidence="3 4">
    <name type="scientific">Pendulispora rubella</name>
    <dbReference type="NCBI Taxonomy" id="2741070"/>
    <lineage>
        <taxon>Bacteria</taxon>
        <taxon>Pseudomonadati</taxon>
        <taxon>Myxococcota</taxon>
        <taxon>Myxococcia</taxon>
        <taxon>Myxococcales</taxon>
        <taxon>Sorangiineae</taxon>
        <taxon>Pendulisporaceae</taxon>
        <taxon>Pendulispora</taxon>
    </lineage>
</organism>
<dbReference type="SUPFAM" id="SSF46689">
    <property type="entry name" value="Homeodomain-like"/>
    <property type="match status" value="1"/>
</dbReference>
<dbReference type="RefSeq" id="WP_394833159.1">
    <property type="nucleotide sequence ID" value="NZ_CP089929.1"/>
</dbReference>
<dbReference type="Pfam" id="PF13276">
    <property type="entry name" value="HTH_21"/>
    <property type="match status" value="1"/>
</dbReference>
<dbReference type="PANTHER" id="PTHR46889">
    <property type="entry name" value="TRANSPOSASE INSF FOR INSERTION SEQUENCE IS3B-RELATED"/>
    <property type="match status" value="1"/>
</dbReference>
<gene>
    <name evidence="3" type="ORF">LVJ94_42325</name>
</gene>
<dbReference type="Proteomes" id="UP001374803">
    <property type="component" value="Chromosome"/>
</dbReference>
<dbReference type="NCBIfam" id="NF033516">
    <property type="entry name" value="transpos_IS3"/>
    <property type="match status" value="1"/>
</dbReference>
<protein>
    <submittedName>
        <fullName evidence="3">IS3 family transposase</fullName>
    </submittedName>
</protein>
<dbReference type="InterPro" id="IPR050900">
    <property type="entry name" value="Transposase_IS3/IS150/IS904"/>
</dbReference>
<accession>A0ABZ2KXW5</accession>
<keyword evidence="4" id="KW-1185">Reference proteome</keyword>
<dbReference type="Pfam" id="PF00665">
    <property type="entry name" value="rve"/>
    <property type="match status" value="1"/>
</dbReference>
<evidence type="ECO:0000313" key="4">
    <source>
        <dbReference type="Proteomes" id="UP001374803"/>
    </source>
</evidence>
<dbReference type="Pfam" id="PF13333">
    <property type="entry name" value="rve_2"/>
    <property type="match status" value="1"/>
</dbReference>
<dbReference type="EMBL" id="CP089983">
    <property type="protein sequence ID" value="WXB03529.1"/>
    <property type="molecule type" value="Genomic_DNA"/>
</dbReference>
<dbReference type="Gene3D" id="1.10.10.60">
    <property type="entry name" value="Homeodomain-like"/>
    <property type="match status" value="1"/>
</dbReference>
<dbReference type="InterPro" id="IPR001584">
    <property type="entry name" value="Integrase_cat-core"/>
</dbReference>
<dbReference type="InterPro" id="IPR036397">
    <property type="entry name" value="RNaseH_sf"/>
</dbReference>
<proteinExistence type="predicted"/>
<dbReference type="Gene3D" id="3.30.420.10">
    <property type="entry name" value="Ribonuclease H-like superfamily/Ribonuclease H"/>
    <property type="match status" value="1"/>
</dbReference>
<feature type="coiled-coil region" evidence="1">
    <location>
        <begin position="70"/>
        <end position="97"/>
    </location>
</feature>
<dbReference type="PANTHER" id="PTHR46889:SF4">
    <property type="entry name" value="TRANSPOSASE INSO FOR INSERTION SEQUENCE ELEMENT IS911B-RELATED"/>
    <property type="match status" value="1"/>
</dbReference>
<dbReference type="InterPro" id="IPR025948">
    <property type="entry name" value="HTH-like_dom"/>
</dbReference>
<dbReference type="InterPro" id="IPR012337">
    <property type="entry name" value="RNaseH-like_sf"/>
</dbReference>
<dbReference type="PROSITE" id="PS50994">
    <property type="entry name" value="INTEGRASE"/>
    <property type="match status" value="1"/>
</dbReference>
<evidence type="ECO:0000313" key="3">
    <source>
        <dbReference type="EMBL" id="WXB03529.1"/>
    </source>
</evidence>
<dbReference type="InterPro" id="IPR048020">
    <property type="entry name" value="Transpos_IS3"/>
</dbReference>
<evidence type="ECO:0000256" key="1">
    <source>
        <dbReference type="SAM" id="Coils"/>
    </source>
</evidence>
<dbReference type="Pfam" id="PF01527">
    <property type="entry name" value="HTH_Tnp_1"/>
    <property type="match status" value="1"/>
</dbReference>
<reference evidence="3" key="1">
    <citation type="submission" date="2021-12" db="EMBL/GenBank/DDBJ databases">
        <title>Discovery of the Pendulisporaceae a myxobacterial family with distinct sporulation behavior and unique specialized metabolism.</title>
        <authorList>
            <person name="Garcia R."/>
            <person name="Popoff A."/>
            <person name="Bader C.D."/>
            <person name="Loehr J."/>
            <person name="Walesch S."/>
            <person name="Walt C."/>
            <person name="Boldt J."/>
            <person name="Bunk B."/>
            <person name="Haeckl F.J.F.P.J."/>
            <person name="Gunesch A.P."/>
            <person name="Birkelbach J."/>
            <person name="Nuebel U."/>
            <person name="Pietschmann T."/>
            <person name="Bach T."/>
            <person name="Mueller R."/>
        </authorList>
    </citation>
    <scope>NUCLEOTIDE SEQUENCE</scope>
    <source>
        <strain evidence="3">MSr11367</strain>
    </source>
</reference>
<evidence type="ECO:0000259" key="2">
    <source>
        <dbReference type="PROSITE" id="PS50994"/>
    </source>
</evidence>
<name>A0ABZ2KXW5_9BACT</name>